<proteinExistence type="predicted"/>
<protein>
    <submittedName>
        <fullName evidence="1">Uncharacterized protein</fullName>
    </submittedName>
</protein>
<dbReference type="Proteomes" id="UP000032289">
    <property type="component" value="Unassembled WGS sequence"/>
</dbReference>
<comment type="caution">
    <text evidence="1">The sequence shown here is derived from an EMBL/GenBank/DDBJ whole genome shotgun (WGS) entry which is preliminary data.</text>
</comment>
<dbReference type="EMBL" id="JWHT01000036">
    <property type="protein sequence ID" value="KIU23168.1"/>
    <property type="molecule type" value="Genomic_DNA"/>
</dbReference>
<accession>A0A0D1JPK3</accession>
<evidence type="ECO:0000313" key="2">
    <source>
        <dbReference type="Proteomes" id="UP000032289"/>
    </source>
</evidence>
<dbReference type="AlphaFoldDB" id="A0A0D1JPK3"/>
<organism evidence="1 2">
    <name type="scientific">Weissella cibaria</name>
    <dbReference type="NCBI Taxonomy" id="137591"/>
    <lineage>
        <taxon>Bacteria</taxon>
        <taxon>Bacillati</taxon>
        <taxon>Bacillota</taxon>
        <taxon>Bacilli</taxon>
        <taxon>Lactobacillales</taxon>
        <taxon>Lactobacillaceae</taxon>
        <taxon>Weissella</taxon>
    </lineage>
</organism>
<dbReference type="PATRIC" id="fig|137591.24.peg.1550"/>
<dbReference type="RefSeq" id="WP_043941483.1">
    <property type="nucleotide sequence ID" value="NZ_JWHT01000036.1"/>
</dbReference>
<evidence type="ECO:0000313" key="1">
    <source>
        <dbReference type="EMBL" id="KIU23168.1"/>
    </source>
</evidence>
<name>A0A0D1JPK3_9LACO</name>
<reference evidence="1 2" key="1">
    <citation type="journal article" date="2015" name="Microbiology (Mosc.)">
        <title>Genomics of the Weissella cibaria species with an examination of its metabolic traits.</title>
        <authorList>
            <person name="Lynch K.M."/>
            <person name="Lucid A."/>
            <person name="Arendt E.K."/>
            <person name="Sleator R.D."/>
            <person name="Lucey B."/>
            <person name="Coffey A."/>
        </authorList>
    </citation>
    <scope>NUCLEOTIDE SEQUENCE [LARGE SCALE GENOMIC DNA]</scope>
    <source>
        <strain evidence="1 2">AB3b</strain>
    </source>
</reference>
<gene>
    <name evidence="1" type="ORF">ab3b_01582</name>
</gene>
<sequence>MTITKTTNYNASLADANGIGYATFTGSIDANGVPTTNYYINDKDTYKANIKAFRAGLQEFQNAVFADADALAAAIATDITKEA</sequence>